<keyword evidence="6 10" id="KW-1133">Transmembrane helix</keyword>
<evidence type="ECO:0000256" key="8">
    <source>
        <dbReference type="ARBA" id="ARBA00023136"/>
    </source>
</evidence>
<accession>A0A6J1M851</accession>
<evidence type="ECO:0000256" key="10">
    <source>
        <dbReference type="SAM" id="Phobius"/>
    </source>
</evidence>
<keyword evidence="11" id="KW-1185">Reference proteome</keyword>
<dbReference type="GO" id="GO:0005741">
    <property type="term" value="C:mitochondrial outer membrane"/>
    <property type="evidence" value="ECO:0007669"/>
    <property type="project" value="UniProtKB-SubCell"/>
</dbReference>
<evidence type="ECO:0000313" key="12">
    <source>
        <dbReference type="RefSeq" id="XP_023177435.1"/>
    </source>
</evidence>
<dbReference type="OrthoDB" id="7857793at2759"/>
<evidence type="ECO:0000256" key="7">
    <source>
        <dbReference type="ARBA" id="ARBA00023128"/>
    </source>
</evidence>
<dbReference type="RefSeq" id="XP_023177435.1">
    <property type="nucleotide sequence ID" value="XM_023321667.2"/>
</dbReference>
<feature type="transmembrane region" description="Helical" evidence="10">
    <location>
        <begin position="20"/>
        <end position="41"/>
    </location>
</feature>
<keyword evidence="7" id="KW-0496">Mitochondrion</keyword>
<reference evidence="12" key="1">
    <citation type="submission" date="2025-08" db="UniProtKB">
        <authorList>
            <consortium name="RefSeq"/>
        </authorList>
    </citation>
    <scope>IDENTIFICATION</scope>
    <source>
        <strain evidence="12">15085-1641.00</strain>
        <tissue evidence="12">Whole body</tissue>
    </source>
</reference>
<organism evidence="11 12">
    <name type="scientific">Drosophila hydei</name>
    <name type="common">Fruit fly</name>
    <dbReference type="NCBI Taxonomy" id="7224"/>
    <lineage>
        <taxon>Eukaryota</taxon>
        <taxon>Metazoa</taxon>
        <taxon>Ecdysozoa</taxon>
        <taxon>Arthropoda</taxon>
        <taxon>Hexapoda</taxon>
        <taxon>Insecta</taxon>
        <taxon>Pterygota</taxon>
        <taxon>Neoptera</taxon>
        <taxon>Endopterygota</taxon>
        <taxon>Diptera</taxon>
        <taxon>Brachycera</taxon>
        <taxon>Muscomorpha</taxon>
        <taxon>Ephydroidea</taxon>
        <taxon>Drosophilidae</taxon>
        <taxon>Drosophila</taxon>
    </lineage>
</organism>
<keyword evidence="5" id="KW-0653">Protein transport</keyword>
<proteinExistence type="inferred from homology"/>
<dbReference type="AlphaFoldDB" id="A0A6J1M851"/>
<dbReference type="GeneID" id="111603860"/>
<evidence type="ECO:0000256" key="9">
    <source>
        <dbReference type="ARBA" id="ARBA00025716"/>
    </source>
</evidence>
<dbReference type="KEGG" id="dhe:111603860"/>
<dbReference type="Proteomes" id="UP000504633">
    <property type="component" value="Unplaced"/>
</dbReference>
<evidence type="ECO:0000256" key="1">
    <source>
        <dbReference type="ARBA" id="ARBA00004572"/>
    </source>
</evidence>
<keyword evidence="4" id="KW-1000">Mitochondrion outer membrane</keyword>
<keyword evidence="3 10" id="KW-0812">Transmembrane</keyword>
<gene>
    <name evidence="12" type="primary">LOC111603860</name>
</gene>
<keyword evidence="2" id="KW-0813">Transport</keyword>
<name>A0A6J1M851_DROHY</name>
<dbReference type="GO" id="GO:0006626">
    <property type="term" value="P:protein targeting to mitochondrion"/>
    <property type="evidence" value="ECO:0007669"/>
    <property type="project" value="UniProtKB-ARBA"/>
</dbReference>
<evidence type="ECO:0000256" key="2">
    <source>
        <dbReference type="ARBA" id="ARBA00022448"/>
    </source>
</evidence>
<protein>
    <submittedName>
        <fullName evidence="12">Uncharacterized protein LOC111603860</fullName>
    </submittedName>
</protein>
<comment type="subcellular location">
    <subcellularLocation>
        <location evidence="1">Mitochondrion outer membrane</location>
        <topology evidence="1">Single-pass membrane protein</topology>
    </subcellularLocation>
</comment>
<evidence type="ECO:0000256" key="6">
    <source>
        <dbReference type="ARBA" id="ARBA00022989"/>
    </source>
</evidence>
<evidence type="ECO:0000313" key="11">
    <source>
        <dbReference type="Proteomes" id="UP000504633"/>
    </source>
</evidence>
<keyword evidence="8 10" id="KW-0472">Membrane</keyword>
<evidence type="ECO:0000256" key="5">
    <source>
        <dbReference type="ARBA" id="ARBA00022927"/>
    </source>
</evidence>
<evidence type="ECO:0000256" key="4">
    <source>
        <dbReference type="ARBA" id="ARBA00022787"/>
    </source>
</evidence>
<comment type="similarity">
    <text evidence="9">Belongs to the Tom5 family.</text>
</comment>
<dbReference type="InterPro" id="IPR019603">
    <property type="entry name" value="Tom5"/>
</dbReference>
<sequence>MMRLKQIEPAQVELRAKDEVRASFIVFAVLCAAIRLTPFLIRKLSFSS</sequence>
<dbReference type="GO" id="GO:0015031">
    <property type="term" value="P:protein transport"/>
    <property type="evidence" value="ECO:0007669"/>
    <property type="project" value="UniProtKB-KW"/>
</dbReference>
<evidence type="ECO:0000256" key="3">
    <source>
        <dbReference type="ARBA" id="ARBA00022692"/>
    </source>
</evidence>
<dbReference type="Pfam" id="PF10642">
    <property type="entry name" value="Tom5"/>
    <property type="match status" value="1"/>
</dbReference>